<organism evidence="1 2">
    <name type="scientific">Staphylococcus hsinchuensis</name>
    <dbReference type="NCBI Taxonomy" id="3051183"/>
    <lineage>
        <taxon>Bacteria</taxon>
        <taxon>Bacillati</taxon>
        <taxon>Bacillota</taxon>
        <taxon>Bacilli</taxon>
        <taxon>Bacillales</taxon>
        <taxon>Staphylococcaceae</taxon>
        <taxon>Staphylococcus</taxon>
    </lineage>
</organism>
<protein>
    <recommendedName>
        <fullName evidence="3">DUF3168 domain-containing protein</fullName>
    </recommendedName>
</protein>
<evidence type="ECO:0000313" key="2">
    <source>
        <dbReference type="Proteomes" id="UP001436297"/>
    </source>
</evidence>
<accession>A0ABZ3E9V1</accession>
<name>A0ABZ3E9V1_9STAP</name>
<reference evidence="1 2" key="1">
    <citation type="journal article" date="2024" name="Pathogens">
        <title>Staphylococcus hsinchuensis sp. nov., Isolated from Soymilk.</title>
        <authorList>
            <person name="Wang Y.T."/>
            <person name="Lin Y.C."/>
            <person name="Hsieh Y.H."/>
            <person name="Lin Y.T."/>
            <person name="Hamada M."/>
            <person name="Chen C.C."/>
            <person name="Liou J.S."/>
            <person name="Lee A.Y."/>
            <person name="Zhang W.L."/>
            <person name="Chen Y.T."/>
            <person name="Huang C.H."/>
        </authorList>
    </citation>
    <scope>NUCLEOTIDE SEQUENCE [LARGE SCALE GENOMIC DNA]</scope>
    <source>
        <strain evidence="1 2">H164</strain>
    </source>
</reference>
<sequence length="130" mass="14966">MVKQSSKLELYNYLFSEFNALGVPVIRTKDLNQELPYPFIAIQTVDDKISRLTFDSYGGAPSATIHIWGIEQEVLTNDMLLAKVQDILLDELLLPHYHLFQPQMTVNETIETESNQELSHTIINIEYESH</sequence>
<dbReference type="Gene3D" id="3.30.2000.30">
    <property type="match status" value="1"/>
</dbReference>
<dbReference type="InterPro" id="IPR053745">
    <property type="entry name" value="Viral_Tail_Comp_sf"/>
</dbReference>
<dbReference type="EMBL" id="CP128355">
    <property type="protein sequence ID" value="XAF69622.1"/>
    <property type="molecule type" value="Genomic_DNA"/>
</dbReference>
<proteinExistence type="predicted"/>
<dbReference type="Proteomes" id="UP001436297">
    <property type="component" value="Chromosome"/>
</dbReference>
<gene>
    <name evidence="1" type="ORF">QQM35_05975</name>
</gene>
<keyword evidence="2" id="KW-1185">Reference proteome</keyword>
<dbReference type="RefSeq" id="WP_342610256.1">
    <property type="nucleotide sequence ID" value="NZ_CP128355.1"/>
</dbReference>
<evidence type="ECO:0008006" key="3">
    <source>
        <dbReference type="Google" id="ProtNLM"/>
    </source>
</evidence>
<evidence type="ECO:0000313" key="1">
    <source>
        <dbReference type="EMBL" id="XAF69622.1"/>
    </source>
</evidence>